<keyword evidence="3" id="KW-1185">Reference proteome</keyword>
<feature type="region of interest" description="Disordered" evidence="1">
    <location>
        <begin position="71"/>
        <end position="106"/>
    </location>
</feature>
<gene>
    <name evidence="2" type="ORF">PR003_g10586</name>
</gene>
<proteinExistence type="predicted"/>
<evidence type="ECO:0000313" key="3">
    <source>
        <dbReference type="Proteomes" id="UP000434957"/>
    </source>
</evidence>
<organism evidence="2 3">
    <name type="scientific">Phytophthora rubi</name>
    <dbReference type="NCBI Taxonomy" id="129364"/>
    <lineage>
        <taxon>Eukaryota</taxon>
        <taxon>Sar</taxon>
        <taxon>Stramenopiles</taxon>
        <taxon>Oomycota</taxon>
        <taxon>Peronosporomycetes</taxon>
        <taxon>Peronosporales</taxon>
        <taxon>Peronosporaceae</taxon>
        <taxon>Phytophthora</taxon>
    </lineage>
</organism>
<dbReference type="AlphaFoldDB" id="A0A6A4FQN3"/>
<name>A0A6A4FQN3_9STRA</name>
<dbReference type="Proteomes" id="UP000434957">
    <property type="component" value="Unassembled WGS sequence"/>
</dbReference>
<accession>A0A6A4FQN3</accession>
<sequence length="160" mass="17763">MRIVESAGYDNYLLEREDKTGGCEQFIAHDSFLVTYHYPVTLLRDVAADLEAQLEHEGAFQRQVDAAATSPVVGATTAPARTAAASRSAKGTKRTMARPGKPGQPDECMVELRRRRRQNKAGHYILEYELRPEHARRRLQTEPAGAAPCGGKNVGDEERR</sequence>
<dbReference type="EMBL" id="QXFT01000583">
    <property type="protein sequence ID" value="KAE9340255.1"/>
    <property type="molecule type" value="Genomic_DNA"/>
</dbReference>
<protein>
    <submittedName>
        <fullName evidence="2">Uncharacterized protein</fullName>
    </submittedName>
</protein>
<reference evidence="2 3" key="1">
    <citation type="submission" date="2018-08" db="EMBL/GenBank/DDBJ databases">
        <title>Genomic investigation of the strawberry pathogen Phytophthora fragariae indicates pathogenicity is determined by transcriptional variation in three key races.</title>
        <authorList>
            <person name="Adams T.M."/>
            <person name="Armitage A.D."/>
            <person name="Sobczyk M.K."/>
            <person name="Bates H.J."/>
            <person name="Dunwell J.M."/>
            <person name="Nellist C.F."/>
            <person name="Harrison R.J."/>
        </authorList>
    </citation>
    <scope>NUCLEOTIDE SEQUENCE [LARGE SCALE GENOMIC DNA]</scope>
    <source>
        <strain evidence="2 3">SCRP333</strain>
    </source>
</reference>
<feature type="compositionally biased region" description="Low complexity" evidence="1">
    <location>
        <begin position="71"/>
        <end position="89"/>
    </location>
</feature>
<evidence type="ECO:0000313" key="2">
    <source>
        <dbReference type="EMBL" id="KAE9340255.1"/>
    </source>
</evidence>
<feature type="region of interest" description="Disordered" evidence="1">
    <location>
        <begin position="136"/>
        <end position="160"/>
    </location>
</feature>
<comment type="caution">
    <text evidence="2">The sequence shown here is derived from an EMBL/GenBank/DDBJ whole genome shotgun (WGS) entry which is preliminary data.</text>
</comment>
<evidence type="ECO:0000256" key="1">
    <source>
        <dbReference type="SAM" id="MobiDB-lite"/>
    </source>
</evidence>